<dbReference type="SUPFAM" id="SSF50475">
    <property type="entry name" value="FMN-binding split barrel"/>
    <property type="match status" value="1"/>
</dbReference>
<evidence type="ECO:0000313" key="2">
    <source>
        <dbReference type="EMBL" id="QDC43588.1"/>
    </source>
</evidence>
<dbReference type="Proteomes" id="UP000311008">
    <property type="component" value="Chromosome"/>
</dbReference>
<sequence length="164" mass="18287">MKLHTQHMAERHQLGELIADFDLAMLTFIDHQGLLISQPMGPIEMDAQGVIWFFTDRTSEKVAHLDTLNLAFSGEPNGVYVSLSGHGEIEVNPDRQQALWTPFAKPWFPEGPTSPNLCLLKFIPHLAEYWDAPHSKVVRLFAMVASIAAATPIGLGEHARLNHL</sequence>
<name>A0A5B8CQR9_9PROT</name>
<dbReference type="PANTHER" id="PTHR34818:SF1">
    <property type="entry name" value="PROTEIN BLI-3"/>
    <property type="match status" value="1"/>
</dbReference>
<dbReference type="RefSeq" id="WP_140002831.1">
    <property type="nucleotide sequence ID" value="NZ_CP040946.1"/>
</dbReference>
<reference evidence="3" key="1">
    <citation type="journal article" date="2019" name="ISME J.">
        <title>Evolution in action: habitat transition from sediment to the pelagial leads to genome streamlining in Methylophilaceae.</title>
        <authorList>
            <person name="Salcher M."/>
            <person name="Schaefle D."/>
            <person name="Kaspar M."/>
            <person name="Neuenschwander S.M."/>
            <person name="Ghai R."/>
        </authorList>
    </citation>
    <scope>NUCLEOTIDE SEQUENCE [LARGE SCALE GENOMIC DNA]</scope>
    <source>
        <strain evidence="3">MMS-M-51</strain>
    </source>
</reference>
<proteinExistence type="predicted"/>
<gene>
    <name evidence="2" type="ORF">FIU01_02970</name>
</gene>
<dbReference type="EMBL" id="CP040946">
    <property type="protein sequence ID" value="QDC43588.1"/>
    <property type="molecule type" value="Genomic_DNA"/>
</dbReference>
<evidence type="ECO:0000259" key="1">
    <source>
        <dbReference type="Pfam" id="PF16242"/>
    </source>
</evidence>
<dbReference type="OrthoDB" id="1432662at2"/>
<feature type="domain" description="General stress protein FMN-binding split barrel" evidence="1">
    <location>
        <begin position="11"/>
        <end position="148"/>
    </location>
</feature>
<accession>A0A5B8CQR9</accession>
<keyword evidence="3" id="KW-1185">Reference proteome</keyword>
<dbReference type="InterPro" id="IPR038725">
    <property type="entry name" value="YdaG_split_barrel_FMN-bd"/>
</dbReference>
<organism evidence="2 3">
    <name type="scientific">Methylophilus medardicus</name>
    <dbReference type="NCBI Taxonomy" id="2588534"/>
    <lineage>
        <taxon>Bacteria</taxon>
        <taxon>Pseudomonadati</taxon>
        <taxon>Pseudomonadota</taxon>
        <taxon>Betaproteobacteria</taxon>
        <taxon>Nitrosomonadales</taxon>
        <taxon>Methylophilaceae</taxon>
        <taxon>Methylophilus</taxon>
    </lineage>
</organism>
<dbReference type="InterPro" id="IPR012349">
    <property type="entry name" value="Split_barrel_FMN-bd"/>
</dbReference>
<dbReference type="Gene3D" id="2.30.110.10">
    <property type="entry name" value="Electron Transport, Fmn-binding Protein, Chain A"/>
    <property type="match status" value="1"/>
</dbReference>
<dbReference type="KEGG" id="mmec:FIU01_02970"/>
<dbReference type="Pfam" id="PF16242">
    <property type="entry name" value="Pyrid_ox_like"/>
    <property type="match status" value="1"/>
</dbReference>
<dbReference type="AlphaFoldDB" id="A0A5B8CQR9"/>
<dbReference type="InterPro" id="IPR052917">
    <property type="entry name" value="Stress-Dev_Protein"/>
</dbReference>
<dbReference type="PANTHER" id="PTHR34818">
    <property type="entry name" value="PROTEIN BLI-3"/>
    <property type="match status" value="1"/>
</dbReference>
<evidence type="ECO:0000313" key="3">
    <source>
        <dbReference type="Proteomes" id="UP000311008"/>
    </source>
</evidence>
<protein>
    <submittedName>
        <fullName evidence="2">Stress protein</fullName>
    </submittedName>
</protein>